<dbReference type="Pfam" id="PF21391">
    <property type="entry name" value="tyr_de_CO2_C"/>
    <property type="match status" value="1"/>
</dbReference>
<dbReference type="STRING" id="181874.A0A409YG67"/>
<dbReference type="Gene3D" id="3.40.640.10">
    <property type="entry name" value="Type I PLP-dependent aspartate aminotransferase-like (Major domain)"/>
    <property type="match status" value="1"/>
</dbReference>
<gene>
    <name evidence="6" type="ORF">CVT24_011111</name>
</gene>
<dbReference type="SUPFAM" id="SSF53383">
    <property type="entry name" value="PLP-dependent transferases"/>
    <property type="match status" value="1"/>
</dbReference>
<evidence type="ECO:0000256" key="1">
    <source>
        <dbReference type="ARBA" id="ARBA00001933"/>
    </source>
</evidence>
<dbReference type="InterPro" id="IPR015421">
    <property type="entry name" value="PyrdxlP-dep_Trfase_major"/>
</dbReference>
<keyword evidence="2 4" id="KW-0663">Pyridoxal phosphate</keyword>
<dbReference type="InterPro" id="IPR002129">
    <property type="entry name" value="PyrdxlP-dep_de-COase"/>
</dbReference>
<dbReference type="EMBL" id="NHTK01001196">
    <property type="protein sequence ID" value="PPR01984.1"/>
    <property type="molecule type" value="Genomic_DNA"/>
</dbReference>
<dbReference type="PANTHER" id="PTHR42735:SF4">
    <property type="entry name" value="PYRIDOXAL PHOSPHATE-DEPENDENT DECARBOXYLASE FAMILY PROTEIN"/>
    <property type="match status" value="1"/>
</dbReference>
<dbReference type="InterPro" id="IPR049373">
    <property type="entry name" value="TyrDC_C"/>
</dbReference>
<name>A0A409YG67_9AGAR</name>
<dbReference type="PANTHER" id="PTHR42735">
    <property type="match status" value="1"/>
</dbReference>
<keyword evidence="3" id="KW-0456">Lyase</keyword>
<keyword evidence="7" id="KW-1185">Reference proteome</keyword>
<comment type="cofactor">
    <cofactor evidence="1 4">
        <name>pyridoxal 5'-phosphate</name>
        <dbReference type="ChEBI" id="CHEBI:597326"/>
    </cofactor>
</comment>
<evidence type="ECO:0000256" key="3">
    <source>
        <dbReference type="ARBA" id="ARBA00023239"/>
    </source>
</evidence>
<accession>A0A409YG67</accession>
<feature type="domain" description="L-tyrosine decarboxylase C-terminal" evidence="5">
    <location>
        <begin position="613"/>
        <end position="708"/>
    </location>
</feature>
<evidence type="ECO:0000313" key="7">
    <source>
        <dbReference type="Proteomes" id="UP000284842"/>
    </source>
</evidence>
<evidence type="ECO:0000256" key="4">
    <source>
        <dbReference type="PIRSR" id="PIRSR602129-50"/>
    </source>
</evidence>
<dbReference type="GO" id="GO:0016830">
    <property type="term" value="F:carbon-carbon lyase activity"/>
    <property type="evidence" value="ECO:0007669"/>
    <property type="project" value="InterPro"/>
</dbReference>
<dbReference type="InterPro" id="IPR015424">
    <property type="entry name" value="PyrdxlP-dep_Trfase"/>
</dbReference>
<protein>
    <recommendedName>
        <fullName evidence="5">L-tyrosine decarboxylase C-terminal domain-containing protein</fullName>
    </recommendedName>
</protein>
<reference evidence="6 7" key="1">
    <citation type="journal article" date="2018" name="Evol. Lett.">
        <title>Horizontal gene cluster transfer increased hallucinogenic mushroom diversity.</title>
        <authorList>
            <person name="Reynolds H.T."/>
            <person name="Vijayakumar V."/>
            <person name="Gluck-Thaler E."/>
            <person name="Korotkin H.B."/>
            <person name="Matheny P.B."/>
            <person name="Slot J.C."/>
        </authorList>
    </citation>
    <scope>NUCLEOTIDE SEQUENCE [LARGE SCALE GENOMIC DNA]</scope>
    <source>
        <strain evidence="6 7">2629</strain>
    </source>
</reference>
<sequence length="1021" mass="115187">MDKHPPQDSPHLPPVLHEAVSAWFLGPQAENATLLKDLFTHIVNGHAEARKSYHPEDGIFITKEIKESPTYKKAVEHLQREFTHLSDMLNENSIPIYSPRYAGHMSFESSLPSILGWLSAMLFNPNNVAFEASPITTLLELDVGFQICEMLGYPFTDSVKPWGHLTCDGTLTLDRAARNLKFYPLALREAMMEGKELSFLSESFRIRKCNTSEEYLFSELSTWELLNLRSKDILDIPDRLHEAFGISAKFLEDSLRPYIIQTTGKDIVERRWGIEHPMQYLITSTKHYSWPKGAALTGIGAANVVNVPVDEDARMDKAALRSFIEERYQKQQAIYAIVAIIGSTEEGAVDPLDEIVALKVEYEKKGMTFLIHADAAWGGYFASMIREGSHRQAPPQPTIPLNLRFPAHLYVPSLSLKNHTLKQIKLLSAADSVTVDPHKSGYCPYPAGGLCYKDGRLRYLLTWTAPYINQGQNGESIGVYGVEGSKPGAAAAAVYLHHSVVGLHKLGHGSLLGEVRFSCARISAHWATLSDATTPYVVVPLNKLLSEPDAEEVEKEKTFIRQKILGRSNKDIIEDADPMALDELLALGSDLNINTFACNFRLPDTEGNESNLNTDVEEANYLNKCIFDRLSVTGVDKRPQDIPIFITSTVFAHKDYGHCLDSFKKRLGLETDSSQDLFVLRNVVMSPFQAAADFTGKVTEIFRQTLEQEMKHVVARNMITPQEHMFVMQGTELIYLVYRPLFHKANGRQQLILKVQPSLDSENEWAAYMRAKSFFPEDTFTFFVETETLENILESGQLTGYIYHRLLGTNISRCTLVDVKIIKQRSLCSRWRDQDYPLSYCPFYLYGSPQEPHIDHMLLKAPNAQLAAENVQLNLDRTLSGEQMSNGSLLLYMDRHERAMQPFDDDNPPSFFKPGLEFSVKVYEDPFPPTSHGPGLAPIFCSETLDPEVRREAVATGTIRLGPSVWVDYTDLNKQDFQVDSHVGRYTEDSLSEGDRAEWRRMVSGRMGSEDDNNEIMPGWT</sequence>
<dbReference type="Pfam" id="PF00282">
    <property type="entry name" value="Pyridoxal_deC"/>
    <property type="match status" value="1"/>
</dbReference>
<dbReference type="InParanoid" id="A0A409YG67"/>
<dbReference type="AlphaFoldDB" id="A0A409YG67"/>
<dbReference type="InterPro" id="IPR050477">
    <property type="entry name" value="GrpII_AminoAcid_Decarb"/>
</dbReference>
<dbReference type="GO" id="GO:0030170">
    <property type="term" value="F:pyridoxal phosphate binding"/>
    <property type="evidence" value="ECO:0007669"/>
    <property type="project" value="InterPro"/>
</dbReference>
<dbReference type="GO" id="GO:0019752">
    <property type="term" value="P:carboxylic acid metabolic process"/>
    <property type="evidence" value="ECO:0007669"/>
    <property type="project" value="InterPro"/>
</dbReference>
<evidence type="ECO:0000313" key="6">
    <source>
        <dbReference type="EMBL" id="PPR01984.1"/>
    </source>
</evidence>
<evidence type="ECO:0000259" key="5">
    <source>
        <dbReference type="Pfam" id="PF21391"/>
    </source>
</evidence>
<proteinExistence type="predicted"/>
<evidence type="ECO:0000256" key="2">
    <source>
        <dbReference type="ARBA" id="ARBA00022898"/>
    </source>
</evidence>
<organism evidence="6 7">
    <name type="scientific">Panaeolus cyanescens</name>
    <dbReference type="NCBI Taxonomy" id="181874"/>
    <lineage>
        <taxon>Eukaryota</taxon>
        <taxon>Fungi</taxon>
        <taxon>Dikarya</taxon>
        <taxon>Basidiomycota</taxon>
        <taxon>Agaricomycotina</taxon>
        <taxon>Agaricomycetes</taxon>
        <taxon>Agaricomycetidae</taxon>
        <taxon>Agaricales</taxon>
        <taxon>Agaricineae</taxon>
        <taxon>Galeropsidaceae</taxon>
        <taxon>Panaeolus</taxon>
    </lineage>
</organism>
<dbReference type="OrthoDB" id="2161780at2759"/>
<dbReference type="Proteomes" id="UP000284842">
    <property type="component" value="Unassembled WGS sequence"/>
</dbReference>
<comment type="caution">
    <text evidence="6">The sequence shown here is derived from an EMBL/GenBank/DDBJ whole genome shotgun (WGS) entry which is preliminary data.</text>
</comment>
<feature type="modified residue" description="N6-(pyridoxal phosphate)lysine" evidence="4">
    <location>
        <position position="439"/>
    </location>
</feature>